<dbReference type="STRING" id="1276538.A0A1X7RXP2"/>
<dbReference type="Proteomes" id="UP000215127">
    <property type="component" value="Chromosome 6"/>
</dbReference>
<gene>
    <name evidence="3" type="ORF">ZT3D7_G6870</name>
</gene>
<name>A0A1X7RXP2_ZYMT9</name>
<reference evidence="3 4" key="1">
    <citation type="submission" date="2016-06" db="EMBL/GenBank/DDBJ databases">
        <authorList>
            <person name="Kjaerup R.B."/>
            <person name="Dalgaard T.S."/>
            <person name="Juul-Madsen H.R."/>
        </authorList>
    </citation>
    <scope>NUCLEOTIDE SEQUENCE [LARGE SCALE GENOMIC DNA]</scope>
</reference>
<sequence>MSSYTVQHLDSRTSYARPYILHNPHHASPSSSTSSLNPSVEAFHRTLPDYNETSLHNLSSIAEELGLKYVFLKDESTRFALPAFKILGASWAIHRAICQELALPNDASLEDVKQALRRTEKDVRLVLCSEGNWGRACARMGKILNLSVTIYVPGFMSEYMQNLLRGEGAEVKVLKEGTYDDSIAAALEDSERSGALLVMDTSWEGYEQIPKWVTEGYATMLTETDRQVAAITPENPNTFFVSVGVGSWAHSVVAHYTSANTSNRIVTVEPIAAPSFKESLHIGYPTPIVTGETIMAGMNCGTTSALAWSVLRDGVSDAVIVGENEAHDAVEELKGLGVSAGPCGAATLAALRRFVERISAEEKAEMSVVLFSTEGARDGTWASGPVNRTSVVLPERKETSNHQALIESPIFLVPATSASPKFQVQQKCRSSSRFSPFVSSQPPAPRLAPPATTVQDKKSAASGCPPVRQRVVTFPTVCALVWEASAARAS</sequence>
<evidence type="ECO:0000313" key="4">
    <source>
        <dbReference type="Proteomes" id="UP000215127"/>
    </source>
</evidence>
<evidence type="ECO:0000313" key="3">
    <source>
        <dbReference type="EMBL" id="SMQ51717.1"/>
    </source>
</evidence>
<dbReference type="EMBL" id="LT853697">
    <property type="protein sequence ID" value="SMQ51717.1"/>
    <property type="molecule type" value="Genomic_DNA"/>
</dbReference>
<evidence type="ECO:0000259" key="2">
    <source>
        <dbReference type="Pfam" id="PF00291"/>
    </source>
</evidence>
<evidence type="ECO:0000256" key="1">
    <source>
        <dbReference type="SAM" id="MobiDB-lite"/>
    </source>
</evidence>
<dbReference type="InterPro" id="IPR036052">
    <property type="entry name" value="TrpB-like_PALP_sf"/>
</dbReference>
<dbReference type="PANTHER" id="PTHR42937:SF1">
    <property type="entry name" value="DIAMINOPROPIONATE AMMONIA-LYASE"/>
    <property type="match status" value="1"/>
</dbReference>
<accession>A0A1X7RXP2</accession>
<feature type="domain" description="Tryptophan synthase beta chain-like PALP" evidence="2">
    <location>
        <begin position="49"/>
        <end position="365"/>
    </location>
</feature>
<feature type="region of interest" description="Disordered" evidence="1">
    <location>
        <begin position="433"/>
        <end position="463"/>
    </location>
</feature>
<dbReference type="Pfam" id="PF00291">
    <property type="entry name" value="PALP"/>
    <property type="match status" value="1"/>
</dbReference>
<dbReference type="SUPFAM" id="SSF53686">
    <property type="entry name" value="Tryptophan synthase beta subunit-like PLP-dependent enzymes"/>
    <property type="match status" value="1"/>
</dbReference>
<protein>
    <recommendedName>
        <fullName evidence="2">Tryptophan synthase beta chain-like PALP domain-containing protein</fullName>
    </recommendedName>
</protein>
<dbReference type="Gene3D" id="3.40.50.1100">
    <property type="match status" value="3"/>
</dbReference>
<dbReference type="PANTHER" id="PTHR42937">
    <property type="match status" value="1"/>
</dbReference>
<proteinExistence type="predicted"/>
<dbReference type="InterPro" id="IPR001926">
    <property type="entry name" value="TrpB-like_PALP"/>
</dbReference>
<organism evidence="3 4">
    <name type="scientific">Zymoseptoria tritici (strain ST99CH_3D7)</name>
    <dbReference type="NCBI Taxonomy" id="1276538"/>
    <lineage>
        <taxon>Eukaryota</taxon>
        <taxon>Fungi</taxon>
        <taxon>Dikarya</taxon>
        <taxon>Ascomycota</taxon>
        <taxon>Pezizomycotina</taxon>
        <taxon>Dothideomycetes</taxon>
        <taxon>Dothideomycetidae</taxon>
        <taxon>Mycosphaerellales</taxon>
        <taxon>Mycosphaerellaceae</taxon>
        <taxon>Zymoseptoria</taxon>
    </lineage>
</organism>
<dbReference type="AlphaFoldDB" id="A0A1X7RXP2"/>
<keyword evidence="4" id="KW-1185">Reference proteome</keyword>